<feature type="compositionally biased region" description="Polar residues" evidence="1">
    <location>
        <begin position="269"/>
        <end position="293"/>
    </location>
</feature>
<gene>
    <name evidence="2" type="ORF">G7Z17_g3265</name>
</gene>
<evidence type="ECO:0000313" key="3">
    <source>
        <dbReference type="Proteomes" id="UP000722485"/>
    </source>
</evidence>
<evidence type="ECO:0000313" key="2">
    <source>
        <dbReference type="EMBL" id="KAF7553937.1"/>
    </source>
</evidence>
<keyword evidence="3" id="KW-1185">Reference proteome</keyword>
<comment type="caution">
    <text evidence="2">The sequence shown here is derived from an EMBL/GenBank/DDBJ whole genome shotgun (WGS) entry which is preliminary data.</text>
</comment>
<dbReference type="EMBL" id="JAANBB010000039">
    <property type="protein sequence ID" value="KAF7553937.1"/>
    <property type="molecule type" value="Genomic_DNA"/>
</dbReference>
<dbReference type="OrthoDB" id="4776573at2759"/>
<name>A0A9P5HB67_9HYPO</name>
<protein>
    <submittedName>
        <fullName evidence="2">Uncharacterized protein</fullName>
    </submittedName>
</protein>
<proteinExistence type="predicted"/>
<accession>A0A9P5HB67</accession>
<feature type="region of interest" description="Disordered" evidence="1">
    <location>
        <begin position="269"/>
        <end position="312"/>
    </location>
</feature>
<dbReference type="Proteomes" id="UP000722485">
    <property type="component" value="Unassembled WGS sequence"/>
</dbReference>
<organism evidence="2 3">
    <name type="scientific">Cylindrodendrum hubeiense</name>
    <dbReference type="NCBI Taxonomy" id="595255"/>
    <lineage>
        <taxon>Eukaryota</taxon>
        <taxon>Fungi</taxon>
        <taxon>Dikarya</taxon>
        <taxon>Ascomycota</taxon>
        <taxon>Pezizomycotina</taxon>
        <taxon>Sordariomycetes</taxon>
        <taxon>Hypocreomycetidae</taxon>
        <taxon>Hypocreales</taxon>
        <taxon>Nectriaceae</taxon>
        <taxon>Cylindrodendrum</taxon>
    </lineage>
</organism>
<dbReference type="AlphaFoldDB" id="A0A9P5HB67"/>
<reference evidence="2" key="1">
    <citation type="submission" date="2020-03" db="EMBL/GenBank/DDBJ databases">
        <title>Draft Genome Sequence of Cylindrodendrum hubeiense.</title>
        <authorList>
            <person name="Buettner E."/>
            <person name="Kellner H."/>
        </authorList>
    </citation>
    <scope>NUCLEOTIDE SEQUENCE</scope>
    <source>
        <strain evidence="2">IHI 201604</strain>
    </source>
</reference>
<feature type="region of interest" description="Disordered" evidence="1">
    <location>
        <begin position="1"/>
        <end position="27"/>
    </location>
</feature>
<feature type="compositionally biased region" description="Polar residues" evidence="1">
    <location>
        <begin position="11"/>
        <end position="22"/>
    </location>
</feature>
<sequence>MQVAPSKGRARSNSAFQRSFSSPFPEEAHDTLCQDSITLLKNTEVSPHRQGLPAWDRTLDAVYHRHAEGQSTVNKDAQFKDALGQFFKDHDHERPSSRYFRLPDSIRLRISQLVLAPHRTEKPIRLNRSSFNRDCWRNDDLQSSSTALLPLGPYLQVSFGFRADLLVAFLLDVRLHATFSPYVGPRVSPLATTWLNRYGRYAQNIVIEIDMTRLGCGPGTDAVSLLPGVDHVDALLQKFVKSQLDRDKSRPLDSLSLLCRRFYGQRYHTQPTRSVTGRSSEASNYSRLSQRSEPPSGIEGTRQDSPGFEKALSSSPVRRRYFWNIESEEAADFSAEGNDGVDTPDLKQTDSKILTSPLMLSHQAYYCPDSYLGVCNCLLELSDHVNSLRICGFSESFTTCFVNAMFPFASTKLEQHCYRVAPSTMWPRLSGQKSYIDTGNGSLSLDDHEAVPVANSSAELAAWEGCVQLPPPILDTRGTPYLPPVVSALQRMRSQPSDSSMDNCIQDLVQENEVLEEVGTDKTRMMRLLDVYGKAKAKRKRSLTKEISATL</sequence>
<evidence type="ECO:0000256" key="1">
    <source>
        <dbReference type="SAM" id="MobiDB-lite"/>
    </source>
</evidence>